<evidence type="ECO:0000256" key="7">
    <source>
        <dbReference type="SAM" id="SignalP"/>
    </source>
</evidence>
<feature type="signal peptide" evidence="7">
    <location>
        <begin position="1"/>
        <end position="23"/>
    </location>
</feature>
<evidence type="ECO:0000256" key="4">
    <source>
        <dbReference type="ARBA" id="ARBA00023136"/>
    </source>
</evidence>
<evidence type="ECO:0000256" key="2">
    <source>
        <dbReference type="ARBA" id="ARBA00008973"/>
    </source>
</evidence>
<feature type="chain" id="PRO_5011957038" evidence="7">
    <location>
        <begin position="24"/>
        <end position="269"/>
    </location>
</feature>
<keyword evidence="3 7" id="KW-0732">Signal</keyword>
<evidence type="ECO:0000313" key="8">
    <source>
        <dbReference type="EMBL" id="SHE64370.1"/>
    </source>
</evidence>
<evidence type="ECO:0000256" key="1">
    <source>
        <dbReference type="ARBA" id="ARBA00004635"/>
    </source>
</evidence>
<dbReference type="EMBL" id="FQUZ01000005">
    <property type="protein sequence ID" value="SHE64370.1"/>
    <property type="molecule type" value="Genomic_DNA"/>
</dbReference>
<dbReference type="PANTHER" id="PTHR30429">
    <property type="entry name" value="D-METHIONINE-BINDING LIPOPROTEIN METQ"/>
    <property type="match status" value="1"/>
</dbReference>
<dbReference type="OrthoDB" id="9812878at2"/>
<keyword evidence="4" id="KW-0472">Membrane</keyword>
<proteinExistence type="inferred from homology"/>
<protein>
    <submittedName>
        <fullName evidence="8">D-methionine transport system substrate-binding protein</fullName>
    </submittedName>
</protein>
<dbReference type="GO" id="GO:0016020">
    <property type="term" value="C:membrane"/>
    <property type="evidence" value="ECO:0007669"/>
    <property type="project" value="UniProtKB-SubCell"/>
</dbReference>
<sequence>MSKTFKHWIAAAATALVLLPAHAADKLRIGVTPGAFADSIAAAVADAKQQGIDVQVVEFTDWTTPNVALDARDIDLNYFQHRAFLDNAVKDRGYKLKDVGLGVLPNIGLYSLRHKSFDDIPKGGKVAIANDPINQGRGLALLQTAGLIKLRDGVGSNGTVDDVVENPRKLSFVEVEGPQLARITNDVDLAQGYPHFIVASKAFDAGSALLYTGIDDIQFALRFVAHESRAEDPVVQKFVQLYQNSDAVKAQIHKSYASDAKLYTLPWKQ</sequence>
<dbReference type="RefSeq" id="WP_073354539.1">
    <property type="nucleotide sequence ID" value="NZ_FQUZ01000005.1"/>
</dbReference>
<gene>
    <name evidence="8" type="ORF">SAMN02745117_00600</name>
</gene>
<evidence type="ECO:0000313" key="9">
    <source>
        <dbReference type="Proteomes" id="UP000184327"/>
    </source>
</evidence>
<evidence type="ECO:0000256" key="6">
    <source>
        <dbReference type="ARBA" id="ARBA00023288"/>
    </source>
</evidence>
<dbReference type="Proteomes" id="UP000184327">
    <property type="component" value="Unassembled WGS sequence"/>
</dbReference>
<evidence type="ECO:0000256" key="5">
    <source>
        <dbReference type="ARBA" id="ARBA00023139"/>
    </source>
</evidence>
<name>A0A1M4V624_9BURK</name>
<dbReference type="Gene3D" id="3.40.190.10">
    <property type="entry name" value="Periplasmic binding protein-like II"/>
    <property type="match status" value="2"/>
</dbReference>
<keyword evidence="5" id="KW-0564">Palmitate</keyword>
<evidence type="ECO:0000256" key="3">
    <source>
        <dbReference type="ARBA" id="ARBA00022729"/>
    </source>
</evidence>
<dbReference type="Pfam" id="PF03180">
    <property type="entry name" value="Lipoprotein_9"/>
    <property type="match status" value="1"/>
</dbReference>
<organism evidence="8 9">
    <name type="scientific">Lampropedia hyalina DSM 16112</name>
    <dbReference type="NCBI Taxonomy" id="1122156"/>
    <lineage>
        <taxon>Bacteria</taxon>
        <taxon>Pseudomonadati</taxon>
        <taxon>Pseudomonadota</taxon>
        <taxon>Betaproteobacteria</taxon>
        <taxon>Burkholderiales</taxon>
        <taxon>Comamonadaceae</taxon>
        <taxon>Lampropedia</taxon>
    </lineage>
</organism>
<keyword evidence="6" id="KW-0449">Lipoprotein</keyword>
<dbReference type="SUPFAM" id="SSF53850">
    <property type="entry name" value="Periplasmic binding protein-like II"/>
    <property type="match status" value="1"/>
</dbReference>
<dbReference type="PANTHER" id="PTHR30429:SF1">
    <property type="entry name" value="D-METHIONINE-BINDING LIPOPROTEIN METQ-RELATED"/>
    <property type="match status" value="1"/>
</dbReference>
<dbReference type="InterPro" id="IPR004872">
    <property type="entry name" value="Lipoprotein_NlpA"/>
</dbReference>
<keyword evidence="9" id="KW-1185">Reference proteome</keyword>
<comment type="similarity">
    <text evidence="2">Belongs to the NlpA lipoprotein family.</text>
</comment>
<dbReference type="STRING" id="1122156.SAMN02745117_00600"/>
<accession>A0A1M4V624</accession>
<comment type="subcellular location">
    <subcellularLocation>
        <location evidence="1">Membrane</location>
        <topology evidence="1">Lipid-anchor</topology>
    </subcellularLocation>
</comment>
<dbReference type="AlphaFoldDB" id="A0A1M4V624"/>
<reference evidence="8 9" key="1">
    <citation type="submission" date="2016-11" db="EMBL/GenBank/DDBJ databases">
        <authorList>
            <person name="Jaros S."/>
            <person name="Januszkiewicz K."/>
            <person name="Wedrychowicz H."/>
        </authorList>
    </citation>
    <scope>NUCLEOTIDE SEQUENCE [LARGE SCALE GENOMIC DNA]</scope>
    <source>
        <strain evidence="8 9">DSM 16112</strain>
    </source>
</reference>